<evidence type="ECO:0000256" key="3">
    <source>
        <dbReference type="ARBA" id="ARBA00021438"/>
    </source>
</evidence>
<evidence type="ECO:0000256" key="12">
    <source>
        <dbReference type="SAM" id="MobiDB-lite"/>
    </source>
</evidence>
<keyword evidence="8" id="KW-0539">Nucleus</keyword>
<feature type="compositionally biased region" description="Polar residues" evidence="12">
    <location>
        <begin position="455"/>
        <end position="484"/>
    </location>
</feature>
<sequence length="662" mass="72841">MSEEEHISKRFKPDDLSETASLELPTDLSAVTTTITPAVEGSYDISSLSTVNNEAEVPKTICTEITEISNSDVLNSIPLPIIDNETTEIASEEPKITPLSNTEFAVSEADSSEDFQIITNSNETPIDNSKEIVRIFKGPVGTVLNTAATTEVKGQAKEIVNNETGMPLKQSMPEATETDLVDAIDLALLNPDADLHFSSDDENIPDNIDLGSDSNSDSSSSDSDESSDVSDSESDSENESNEDNGIKLDGLSDDEDSVGPLRTKNEIVDAPVPILPEDFVITPQMAIEPIGTLLSVLDSTAVIKASVSGEFRVLDDKSVFCFGDRSLIGMLFETFGRVQAPMYTVKFKDPEQTIPLKSRKGETVYYVVSNASFIYTDNIKAIKGSDASNWHDEEIPIEEQEHSDDEKEMEQKSKLKAKKKSKKKTAQSQLNTDEKTNSEPSSTSTKTSSKTNNTRMAQNYGNKQPTYNGSINNFQIANNQPNPRQQQFQQHQFQHASNLNQGLQHPQFSQFNGGNGVPPQFVGWSPNAPPFSVPISMPNSGGMFPLQPLPMDPRMYFPPPGNQPPSWVQQSEMIGILPFQAPPTHHNFVSQNQNQRQHQQSQFQQQFPQQFPFQNQPGFQSGNYMPQFESNNTNPSNSSNNGYNSSNNAANSGQPPSTLNYE</sequence>
<gene>
    <name evidence="13" type="ORF">NADFUDRAFT_48781</name>
</gene>
<keyword evidence="14" id="KW-1185">Reference proteome</keyword>
<accession>A0A1E3PRS5</accession>
<evidence type="ECO:0000256" key="9">
    <source>
        <dbReference type="ARBA" id="ARBA00054735"/>
    </source>
</evidence>
<evidence type="ECO:0000256" key="7">
    <source>
        <dbReference type="ARBA" id="ARBA00022884"/>
    </source>
</evidence>
<keyword evidence="4" id="KW-0690">Ribosome biogenesis</keyword>
<dbReference type="InterPro" id="IPR007504">
    <property type="entry name" value="H/ACA_rnp_Gar1/Naf1"/>
</dbReference>
<evidence type="ECO:0000256" key="2">
    <source>
        <dbReference type="ARBA" id="ARBA00009801"/>
    </source>
</evidence>
<dbReference type="Gene3D" id="2.40.10.230">
    <property type="entry name" value="Probable tRNA pseudouridine synthase domain"/>
    <property type="match status" value="1"/>
</dbReference>
<dbReference type="OrthoDB" id="21550at2759"/>
<dbReference type="FunFam" id="2.40.10.230:FF:000002">
    <property type="entry name" value="H/ACA ribonucleoprotein complex non-core subunit NAF1"/>
    <property type="match status" value="1"/>
</dbReference>
<reference evidence="13 14" key="1">
    <citation type="journal article" date="2016" name="Proc. Natl. Acad. Sci. U.S.A.">
        <title>Comparative genomics of biotechnologically important yeasts.</title>
        <authorList>
            <person name="Riley R."/>
            <person name="Haridas S."/>
            <person name="Wolfe K.H."/>
            <person name="Lopes M.R."/>
            <person name="Hittinger C.T."/>
            <person name="Goeker M."/>
            <person name="Salamov A.A."/>
            <person name="Wisecaver J.H."/>
            <person name="Long T.M."/>
            <person name="Calvey C.H."/>
            <person name="Aerts A.L."/>
            <person name="Barry K.W."/>
            <person name="Choi C."/>
            <person name="Clum A."/>
            <person name="Coughlan A.Y."/>
            <person name="Deshpande S."/>
            <person name="Douglass A.P."/>
            <person name="Hanson S.J."/>
            <person name="Klenk H.-P."/>
            <person name="LaButti K.M."/>
            <person name="Lapidus A."/>
            <person name="Lindquist E.A."/>
            <person name="Lipzen A.M."/>
            <person name="Meier-Kolthoff J.P."/>
            <person name="Ohm R.A."/>
            <person name="Otillar R.P."/>
            <person name="Pangilinan J.L."/>
            <person name="Peng Y."/>
            <person name="Rokas A."/>
            <person name="Rosa C.A."/>
            <person name="Scheuner C."/>
            <person name="Sibirny A.A."/>
            <person name="Slot J.C."/>
            <person name="Stielow J.B."/>
            <person name="Sun H."/>
            <person name="Kurtzman C.P."/>
            <person name="Blackwell M."/>
            <person name="Grigoriev I.V."/>
            <person name="Jeffries T.W."/>
        </authorList>
    </citation>
    <scope>NUCLEOTIDE SEQUENCE [LARGE SCALE GENOMIC DNA]</scope>
    <source>
        <strain evidence="13 14">DSM 6958</strain>
    </source>
</reference>
<protein>
    <recommendedName>
        <fullName evidence="3">H/ACA ribonucleoprotein complex non-core subunit NAF1</fullName>
    </recommendedName>
    <alternativeName>
        <fullName evidence="11">Nuclear assembly factor 1</fullName>
    </alternativeName>
</protein>
<evidence type="ECO:0000256" key="6">
    <source>
        <dbReference type="ARBA" id="ARBA00022553"/>
    </source>
</evidence>
<feature type="compositionally biased region" description="Basic residues" evidence="12">
    <location>
        <begin position="414"/>
        <end position="425"/>
    </location>
</feature>
<evidence type="ECO:0000256" key="11">
    <source>
        <dbReference type="ARBA" id="ARBA00076743"/>
    </source>
</evidence>
<dbReference type="GO" id="GO:0005634">
    <property type="term" value="C:nucleus"/>
    <property type="evidence" value="ECO:0007669"/>
    <property type="project" value="UniProtKB-SubCell"/>
</dbReference>
<dbReference type="Pfam" id="PF04410">
    <property type="entry name" value="Gar1"/>
    <property type="match status" value="1"/>
</dbReference>
<evidence type="ECO:0000256" key="10">
    <source>
        <dbReference type="ARBA" id="ARBA00065983"/>
    </source>
</evidence>
<dbReference type="STRING" id="857566.A0A1E3PRS5"/>
<feature type="compositionally biased region" description="Low complexity" evidence="12">
    <location>
        <begin position="438"/>
        <end position="454"/>
    </location>
</feature>
<dbReference type="GO" id="GO:0003723">
    <property type="term" value="F:RNA binding"/>
    <property type="evidence" value="ECO:0007669"/>
    <property type="project" value="UniProtKB-KW"/>
</dbReference>
<dbReference type="PANTHER" id="PTHR31633:SF1">
    <property type="entry name" value="H_ACA RIBONUCLEOPROTEIN COMPLEX NON-CORE SUBUNIT NAF1"/>
    <property type="match status" value="1"/>
</dbReference>
<evidence type="ECO:0000313" key="14">
    <source>
        <dbReference type="Proteomes" id="UP000095009"/>
    </source>
</evidence>
<keyword evidence="6" id="KW-0597">Phosphoprotein</keyword>
<dbReference type="InterPro" id="IPR038664">
    <property type="entry name" value="Gar1/Naf1_Cbf5-bd_sf"/>
</dbReference>
<evidence type="ECO:0000256" key="8">
    <source>
        <dbReference type="ARBA" id="ARBA00023242"/>
    </source>
</evidence>
<feature type="region of interest" description="Disordered" evidence="12">
    <location>
        <begin position="197"/>
        <end position="260"/>
    </location>
</feature>
<comment type="subunit">
    <text evidence="10">During assembly of the complex, component of the small nucleolar ribonucleoprotein particles containing H/ACA-type snoRNAs (H/ACA snoRNPs) which contains CBF5, NAF1, NHP2 and NOP10 proteins. Interacts with SHQ1. Interacts directly with CBF5. Interacts with hyperphosphorylated C-terminal domain (CTD) of RNA polymerase II large subunit (RPB1).</text>
</comment>
<dbReference type="InterPro" id="IPR009000">
    <property type="entry name" value="Transl_B-barrel_sf"/>
</dbReference>
<comment type="subcellular location">
    <subcellularLocation>
        <location evidence="1">Nucleus</location>
    </subcellularLocation>
</comment>
<feature type="compositionally biased region" description="Acidic residues" evidence="12">
    <location>
        <begin position="395"/>
        <end position="408"/>
    </location>
</feature>
<keyword evidence="5" id="KW-0698">rRNA processing</keyword>
<dbReference type="AlphaFoldDB" id="A0A1E3PRS5"/>
<feature type="compositionally biased region" description="Acidic residues" evidence="12">
    <location>
        <begin position="222"/>
        <end position="242"/>
    </location>
</feature>
<evidence type="ECO:0000256" key="4">
    <source>
        <dbReference type="ARBA" id="ARBA00022517"/>
    </source>
</evidence>
<evidence type="ECO:0000256" key="5">
    <source>
        <dbReference type="ARBA" id="ARBA00022552"/>
    </source>
</evidence>
<dbReference type="GO" id="GO:0006364">
    <property type="term" value="P:rRNA processing"/>
    <property type="evidence" value="ECO:0007669"/>
    <property type="project" value="UniProtKB-KW"/>
</dbReference>
<comment type="similarity">
    <text evidence="2">Belongs to the NAF1 family.</text>
</comment>
<feature type="compositionally biased region" description="Low complexity" evidence="12">
    <location>
        <begin position="212"/>
        <end position="221"/>
    </location>
</feature>
<evidence type="ECO:0000256" key="1">
    <source>
        <dbReference type="ARBA" id="ARBA00004123"/>
    </source>
</evidence>
<name>A0A1E3PRS5_9ASCO</name>
<feature type="region of interest" description="Disordered" evidence="12">
    <location>
        <begin position="580"/>
        <end position="662"/>
    </location>
</feature>
<dbReference type="PANTHER" id="PTHR31633">
    <property type="entry name" value="H/ACA RIBONUCLEOPROTEIN COMPLEX NON-CORE SUBUNIT NAF1"/>
    <property type="match status" value="1"/>
</dbReference>
<dbReference type="GO" id="GO:0005732">
    <property type="term" value="C:sno(s)RNA-containing ribonucleoprotein complex"/>
    <property type="evidence" value="ECO:0007669"/>
    <property type="project" value="InterPro"/>
</dbReference>
<dbReference type="SUPFAM" id="SSF50447">
    <property type="entry name" value="Translation proteins"/>
    <property type="match status" value="1"/>
</dbReference>
<dbReference type="EMBL" id="KV454406">
    <property type="protein sequence ID" value="ODQ68126.1"/>
    <property type="molecule type" value="Genomic_DNA"/>
</dbReference>
<dbReference type="GO" id="GO:0001522">
    <property type="term" value="P:pseudouridine synthesis"/>
    <property type="evidence" value="ECO:0007669"/>
    <property type="project" value="InterPro"/>
</dbReference>
<feature type="region of interest" description="Disordered" evidence="12">
    <location>
        <begin position="391"/>
        <end position="493"/>
    </location>
</feature>
<dbReference type="Proteomes" id="UP000095009">
    <property type="component" value="Unassembled WGS sequence"/>
</dbReference>
<keyword evidence="7" id="KW-0694">RNA-binding</keyword>
<proteinExistence type="inferred from homology"/>
<dbReference type="InterPro" id="IPR040309">
    <property type="entry name" value="Naf1"/>
</dbReference>
<feature type="compositionally biased region" description="Low complexity" evidence="12">
    <location>
        <begin position="630"/>
        <end position="662"/>
    </location>
</feature>
<dbReference type="GO" id="GO:0000493">
    <property type="term" value="P:box H/ACA snoRNP assembly"/>
    <property type="evidence" value="ECO:0007669"/>
    <property type="project" value="InterPro"/>
</dbReference>
<organism evidence="13 14">
    <name type="scientific">Nadsonia fulvescens var. elongata DSM 6958</name>
    <dbReference type="NCBI Taxonomy" id="857566"/>
    <lineage>
        <taxon>Eukaryota</taxon>
        <taxon>Fungi</taxon>
        <taxon>Dikarya</taxon>
        <taxon>Ascomycota</taxon>
        <taxon>Saccharomycotina</taxon>
        <taxon>Dipodascomycetes</taxon>
        <taxon>Dipodascales</taxon>
        <taxon>Dipodascales incertae sedis</taxon>
        <taxon>Nadsonia</taxon>
    </lineage>
</organism>
<evidence type="ECO:0000313" key="13">
    <source>
        <dbReference type="EMBL" id="ODQ68126.1"/>
    </source>
</evidence>
<feature type="compositionally biased region" description="Low complexity" evidence="12">
    <location>
        <begin position="590"/>
        <end position="621"/>
    </location>
</feature>
<comment type="function">
    <text evidence="9">RNA-binding protein required for the maturation of box H/ACA snoRNPs complex and ribosome biogenesis. During assembly of the H/ACA snoRNPs complex, it associates with the complex and disappears during maturation of the complex and is replaced by GAR1 to yield mature H/ACA snoRNPs complex. Acts as a competitive binder for CBF5 probably required to prevent non-cognate RNAs from being loaded during transport of the particle by inducing a non-productive conformation of CBF5.</text>
</comment>